<feature type="binding site" evidence="5">
    <location>
        <position position="339"/>
    </location>
    <ligand>
        <name>NAD(+)</name>
        <dbReference type="ChEBI" id="CHEBI:57540"/>
    </ligand>
</feature>
<dbReference type="EC" id="3.13.2.1" evidence="4 6"/>
<dbReference type="PROSITE" id="PS00738">
    <property type="entry name" value="ADOHCYASE_1"/>
    <property type="match status" value="1"/>
</dbReference>
<evidence type="ECO:0000256" key="3">
    <source>
        <dbReference type="ARBA" id="ARBA00023027"/>
    </source>
</evidence>
<dbReference type="UniPathway" id="UPA00314">
    <property type="reaction ID" value="UER00076"/>
</dbReference>
<evidence type="ECO:0000256" key="4">
    <source>
        <dbReference type="NCBIfam" id="TIGR00936"/>
    </source>
</evidence>
<reference evidence="10" key="1">
    <citation type="submission" date="2017-04" db="EMBL/GenBank/DDBJ databases">
        <authorList>
            <person name="Varghese N."/>
            <person name="Submissions S."/>
        </authorList>
    </citation>
    <scope>NUCLEOTIDE SEQUENCE [LARGE SCALE GENOMIC DNA]</scope>
    <source>
        <strain evidence="10">DSM 9293</strain>
    </source>
</reference>
<sequence>MSTLKDPGLASLGHDKMNWVRRKMPVLNALRDRYVKEQPFKGQRIAISLHLEAKTAVLAELLHIGGASVSITSSNPLSTQDDVAAALATTGVEVHAFRGANDEEFDQFHQHVLDIEPTLLIDDGGELTERLHSSRKDLARNVLGGAEETTTGVTRLRALAGEHRLLYPMIAVNDADMKHLFDNQYGTGQSTWDGIMRTTNLLIAGTTVVVAGYGWCGRGVADRARGLGARVIVTEVNPVRANEALMDGHQVMTMDQAAPYGDFFVTVTGNRDVIRPEHFVKMKDGAVLANAGHFDVEVDVKGLRAMATEVIPGRNENVEGFVLPTKQTLWLLAQGRLVNLAAGDGHPVEIMDLTFGLQALSLEYLLNHPLEPGVYPVDPAVDRWVAEIRLKALGIEIDTLTPDQEQYMASW</sequence>
<dbReference type="NCBIfam" id="TIGR00936">
    <property type="entry name" value="ahcY"/>
    <property type="match status" value="1"/>
</dbReference>
<feature type="binding site" evidence="5">
    <location>
        <position position="346"/>
    </location>
    <ligand>
        <name>NAD(+)</name>
        <dbReference type="ChEBI" id="CHEBI:57540"/>
    </ligand>
</feature>
<feature type="binding site" evidence="5">
    <location>
        <begin position="149"/>
        <end position="151"/>
    </location>
    <ligand>
        <name>NAD(+)</name>
        <dbReference type="ChEBI" id="CHEBI:57540"/>
    </ligand>
</feature>
<dbReference type="SUPFAM" id="SSF52283">
    <property type="entry name" value="Formate/glycerate dehydrogenase catalytic domain-like"/>
    <property type="match status" value="1"/>
</dbReference>
<dbReference type="GO" id="GO:0033353">
    <property type="term" value="P:S-adenosylmethionine cycle"/>
    <property type="evidence" value="ECO:0007669"/>
    <property type="project" value="TreeGrafter"/>
</dbReference>
<feature type="binding site" evidence="5">
    <location>
        <begin position="291"/>
        <end position="293"/>
    </location>
    <ligand>
        <name>NAD(+)</name>
        <dbReference type="ChEBI" id="CHEBI:57540"/>
    </ligand>
</feature>
<gene>
    <name evidence="9" type="ORF">SAMN00768000_2864</name>
</gene>
<evidence type="ECO:0000313" key="10">
    <source>
        <dbReference type="Proteomes" id="UP000192660"/>
    </source>
</evidence>
<dbReference type="Gene3D" id="3.40.50.720">
    <property type="entry name" value="NAD(P)-binding Rossmann-like Domain"/>
    <property type="match status" value="1"/>
</dbReference>
<dbReference type="GO" id="GO:0004013">
    <property type="term" value="F:adenosylhomocysteinase activity"/>
    <property type="evidence" value="ECO:0007669"/>
    <property type="project" value="UniProtKB-UniRule"/>
</dbReference>
<dbReference type="Gene3D" id="3.40.50.1480">
    <property type="entry name" value="Adenosylhomocysteinase-like"/>
    <property type="match status" value="1"/>
</dbReference>
<evidence type="ECO:0000256" key="2">
    <source>
        <dbReference type="ARBA" id="ARBA00022563"/>
    </source>
</evidence>
<dbReference type="InterPro" id="IPR042172">
    <property type="entry name" value="Adenosylhomocyst_ase-like_sf"/>
</dbReference>
<proteinExistence type="inferred from homology"/>
<evidence type="ECO:0000256" key="1">
    <source>
        <dbReference type="ARBA" id="ARBA00007122"/>
    </source>
</evidence>
<dbReference type="SMART" id="SM00996">
    <property type="entry name" value="AdoHcyase"/>
    <property type="match status" value="1"/>
</dbReference>
<keyword evidence="3 5" id="KW-0520">NAD</keyword>
<accession>A0A1W1WLC0</accession>
<feature type="domain" description="S-adenosyl-L-homocysteine hydrolase NAD binding" evidence="8">
    <location>
        <begin position="183"/>
        <end position="345"/>
    </location>
</feature>
<evidence type="ECO:0000256" key="5">
    <source>
        <dbReference type="PIRSR" id="PIRSR001109-2"/>
    </source>
</evidence>
<dbReference type="CDD" id="cd00401">
    <property type="entry name" value="SAHH"/>
    <property type="match status" value="1"/>
</dbReference>
<dbReference type="Pfam" id="PF00670">
    <property type="entry name" value="AdoHcyase_NAD"/>
    <property type="match status" value="1"/>
</dbReference>
<dbReference type="AlphaFoldDB" id="A0A1W1WLC0"/>
<dbReference type="STRING" id="28034.BFX07_13315"/>
<comment type="cofactor">
    <cofactor evidence="5 6">
        <name>NAD(+)</name>
        <dbReference type="ChEBI" id="CHEBI:57540"/>
    </cofactor>
    <text evidence="5 6">Binds 1 NAD(+) per subunit.</text>
</comment>
<keyword evidence="6" id="KW-0378">Hydrolase</keyword>
<keyword evidence="2 6" id="KW-0554">One-carbon metabolism</keyword>
<keyword evidence="10" id="KW-1185">Reference proteome</keyword>
<dbReference type="InterPro" id="IPR036291">
    <property type="entry name" value="NAD(P)-bd_dom_sf"/>
</dbReference>
<comment type="similarity">
    <text evidence="1 7">Belongs to the adenosylhomocysteinase family.</text>
</comment>
<dbReference type="PANTHER" id="PTHR23420:SF0">
    <property type="entry name" value="ADENOSYLHOMOCYSTEINASE"/>
    <property type="match status" value="1"/>
</dbReference>
<dbReference type="SUPFAM" id="SSF51735">
    <property type="entry name" value="NAD(P)-binding Rossmann-fold domains"/>
    <property type="match status" value="1"/>
</dbReference>
<feature type="binding site" evidence="5">
    <location>
        <begin position="214"/>
        <end position="219"/>
    </location>
    <ligand>
        <name>NAD(+)</name>
        <dbReference type="ChEBI" id="CHEBI:57540"/>
    </ligand>
</feature>
<evidence type="ECO:0000256" key="7">
    <source>
        <dbReference type="RuleBase" id="RU004166"/>
    </source>
</evidence>
<name>A0A1W1WLC0_SULTA</name>
<dbReference type="PANTHER" id="PTHR23420">
    <property type="entry name" value="ADENOSYLHOMOCYSTEINASE"/>
    <property type="match status" value="1"/>
</dbReference>
<dbReference type="RefSeq" id="WP_020373102.1">
    <property type="nucleotide sequence ID" value="NZ_FWWY01000001.1"/>
</dbReference>
<dbReference type="InterPro" id="IPR020082">
    <property type="entry name" value="S-Ado-L-homoCys_hydrolase_CS"/>
</dbReference>
<protein>
    <recommendedName>
        <fullName evidence="4 6">Adenosylhomocysteinase</fullName>
        <ecNumber evidence="4 6">3.13.2.1</ecNumber>
    </recommendedName>
</protein>
<dbReference type="GO" id="GO:0006730">
    <property type="term" value="P:one-carbon metabolic process"/>
    <property type="evidence" value="ECO:0007669"/>
    <property type="project" value="UniProtKB-UniRule"/>
</dbReference>
<dbReference type="SMART" id="SM00997">
    <property type="entry name" value="AdoHcyase_NAD"/>
    <property type="match status" value="1"/>
</dbReference>
<dbReference type="InterPro" id="IPR000043">
    <property type="entry name" value="Adenosylhomocysteinase-like"/>
</dbReference>
<dbReference type="EMBL" id="FWWY01000001">
    <property type="protein sequence ID" value="SMC06523.1"/>
    <property type="molecule type" value="Genomic_DNA"/>
</dbReference>
<dbReference type="GO" id="GO:0005829">
    <property type="term" value="C:cytosol"/>
    <property type="evidence" value="ECO:0007669"/>
    <property type="project" value="TreeGrafter"/>
</dbReference>
<dbReference type="OrthoDB" id="9802717at2"/>
<evidence type="ECO:0000256" key="6">
    <source>
        <dbReference type="RuleBase" id="RU000548"/>
    </source>
</evidence>
<dbReference type="NCBIfam" id="NF004005">
    <property type="entry name" value="PRK05476.2-3"/>
    <property type="match status" value="1"/>
</dbReference>
<dbReference type="Pfam" id="PF05221">
    <property type="entry name" value="AdoHcyase"/>
    <property type="match status" value="2"/>
</dbReference>
<comment type="pathway">
    <text evidence="6">Amino-acid biosynthesis; L-homocysteine biosynthesis; L-homocysteine from S-adenosyl-L-homocysteine: step 1/1.</text>
</comment>
<dbReference type="Proteomes" id="UP000192660">
    <property type="component" value="Unassembled WGS sequence"/>
</dbReference>
<dbReference type="PIRSF" id="PIRSF001109">
    <property type="entry name" value="Ad_hcy_hydrolase"/>
    <property type="match status" value="1"/>
</dbReference>
<feature type="binding site" evidence="5">
    <location>
        <position position="235"/>
    </location>
    <ligand>
        <name>NAD(+)</name>
        <dbReference type="ChEBI" id="CHEBI:57540"/>
    </ligand>
</feature>
<evidence type="ECO:0000313" key="9">
    <source>
        <dbReference type="EMBL" id="SMC06523.1"/>
    </source>
</evidence>
<organism evidence="9 10">
    <name type="scientific">Sulfobacillus thermosulfidooxidans (strain DSM 9293 / VKM B-1269 / AT-1)</name>
    <dbReference type="NCBI Taxonomy" id="929705"/>
    <lineage>
        <taxon>Bacteria</taxon>
        <taxon>Bacillati</taxon>
        <taxon>Bacillota</taxon>
        <taxon>Clostridia</taxon>
        <taxon>Eubacteriales</taxon>
        <taxon>Clostridiales Family XVII. Incertae Sedis</taxon>
        <taxon>Sulfobacillus</taxon>
    </lineage>
</organism>
<comment type="catalytic activity">
    <reaction evidence="6">
        <text>S-adenosyl-L-homocysteine + H2O = L-homocysteine + adenosine</text>
        <dbReference type="Rhea" id="RHEA:21708"/>
        <dbReference type="ChEBI" id="CHEBI:15377"/>
        <dbReference type="ChEBI" id="CHEBI:16335"/>
        <dbReference type="ChEBI" id="CHEBI:57856"/>
        <dbReference type="ChEBI" id="CHEBI:58199"/>
        <dbReference type="EC" id="3.13.2.1"/>
    </reaction>
</comment>
<evidence type="ECO:0000259" key="8">
    <source>
        <dbReference type="SMART" id="SM00997"/>
    </source>
</evidence>
<dbReference type="InterPro" id="IPR015878">
    <property type="entry name" value="Ado_hCys_hydrolase_NAD-bd"/>
</dbReference>